<name>A0A9D3YMD6_DREPO</name>
<dbReference type="AlphaFoldDB" id="A0A9D3YMD6"/>
<evidence type="ECO:0000313" key="1">
    <source>
        <dbReference type="EMBL" id="KAH3701081.1"/>
    </source>
</evidence>
<dbReference type="EMBL" id="JAIWYP010000015">
    <property type="protein sequence ID" value="KAH3701081.1"/>
    <property type="molecule type" value="Genomic_DNA"/>
</dbReference>
<reference evidence="1" key="2">
    <citation type="submission" date="2020-11" db="EMBL/GenBank/DDBJ databases">
        <authorList>
            <person name="McCartney M.A."/>
            <person name="Auch B."/>
            <person name="Kono T."/>
            <person name="Mallez S."/>
            <person name="Becker A."/>
            <person name="Gohl D.M."/>
            <person name="Silverstein K.A.T."/>
            <person name="Koren S."/>
            <person name="Bechman K.B."/>
            <person name="Herman A."/>
            <person name="Abrahante J.E."/>
            <person name="Garbe J."/>
        </authorList>
    </citation>
    <scope>NUCLEOTIDE SEQUENCE</scope>
    <source>
        <strain evidence="1">Duluth1</strain>
        <tissue evidence="1">Whole animal</tissue>
    </source>
</reference>
<dbReference type="Proteomes" id="UP000828390">
    <property type="component" value="Unassembled WGS sequence"/>
</dbReference>
<reference evidence="1" key="1">
    <citation type="journal article" date="2019" name="bioRxiv">
        <title>The Genome of the Zebra Mussel, Dreissena polymorpha: A Resource for Invasive Species Research.</title>
        <authorList>
            <person name="McCartney M.A."/>
            <person name="Auch B."/>
            <person name="Kono T."/>
            <person name="Mallez S."/>
            <person name="Zhang Y."/>
            <person name="Obille A."/>
            <person name="Becker A."/>
            <person name="Abrahante J.E."/>
            <person name="Garbe J."/>
            <person name="Badalamenti J.P."/>
            <person name="Herman A."/>
            <person name="Mangelson H."/>
            <person name="Liachko I."/>
            <person name="Sullivan S."/>
            <person name="Sone E.D."/>
            <person name="Koren S."/>
            <person name="Silverstein K.A.T."/>
            <person name="Beckman K.B."/>
            <person name="Gohl D.M."/>
        </authorList>
    </citation>
    <scope>NUCLEOTIDE SEQUENCE</scope>
    <source>
        <strain evidence="1">Duluth1</strain>
        <tissue evidence="1">Whole animal</tissue>
    </source>
</reference>
<comment type="caution">
    <text evidence="1">The sequence shown here is derived from an EMBL/GenBank/DDBJ whole genome shotgun (WGS) entry which is preliminary data.</text>
</comment>
<evidence type="ECO:0000313" key="2">
    <source>
        <dbReference type="Proteomes" id="UP000828390"/>
    </source>
</evidence>
<proteinExistence type="predicted"/>
<protein>
    <submittedName>
        <fullName evidence="1">Uncharacterized protein</fullName>
    </submittedName>
</protein>
<gene>
    <name evidence="1" type="ORF">DPMN_076065</name>
</gene>
<keyword evidence="2" id="KW-1185">Reference proteome</keyword>
<organism evidence="1 2">
    <name type="scientific">Dreissena polymorpha</name>
    <name type="common">Zebra mussel</name>
    <name type="synonym">Mytilus polymorpha</name>
    <dbReference type="NCBI Taxonomy" id="45954"/>
    <lineage>
        <taxon>Eukaryota</taxon>
        <taxon>Metazoa</taxon>
        <taxon>Spiralia</taxon>
        <taxon>Lophotrochozoa</taxon>
        <taxon>Mollusca</taxon>
        <taxon>Bivalvia</taxon>
        <taxon>Autobranchia</taxon>
        <taxon>Heteroconchia</taxon>
        <taxon>Euheterodonta</taxon>
        <taxon>Imparidentia</taxon>
        <taxon>Neoheterodontei</taxon>
        <taxon>Myida</taxon>
        <taxon>Dreissenoidea</taxon>
        <taxon>Dreissenidae</taxon>
        <taxon>Dreissena</taxon>
    </lineage>
</organism>
<sequence>MSSVALEGRHTTFSRDSRDILSTLKTLDKSVDSQDFLRICFSQTQRDMRHSNIDCRMIVARRIERRENVARMSCVDLQGRHTTINLALSGFRM</sequence>
<accession>A0A9D3YMD6</accession>